<proteinExistence type="predicted"/>
<evidence type="ECO:0000313" key="2">
    <source>
        <dbReference type="Proteomes" id="UP001606210"/>
    </source>
</evidence>
<name>A0ABW7F723_9BURK</name>
<sequence>MTTLEHRFEGRQATARAIQAHVNRHLDASRRLRRIEVRLSSAVPVPTEPEDLRRLLAGLLSEHGQGRVELSLRRFERPLDNAGGEHLVRMIFEEAPATAPPPPRQRWWQRLFGSQPARPVREAPREVAGIPARRAAEMLREALAAALRYDTAGLQSRPVAHVGISAHLPEIDATLRQMMPPLDPQAVQSVAAMLRRMDVSCQPDLRLDYRFEPRLNAEGTLAVLDADLHVRLSPASADATAMPIVTGVPSTAMPDAEQLAALRAPARGLRVRVLGTLAADFATPFEMTLKGWPARLDRAALEAAGFGREHGALLGVASQSCPLLIERHGAQGLQLRPARRADAAPMYYGAEDLQPLPAELVVAELPMQLVLNCPAGVRDAVTGTALPALRIELADEAPRPTSHR</sequence>
<dbReference type="Proteomes" id="UP001606210">
    <property type="component" value="Unassembled WGS sequence"/>
</dbReference>
<dbReference type="EMBL" id="JBIGHV010000008">
    <property type="protein sequence ID" value="MFG6432426.1"/>
    <property type="molecule type" value="Genomic_DNA"/>
</dbReference>
<dbReference type="RefSeq" id="WP_394482281.1">
    <property type="nucleotide sequence ID" value="NZ_JBIGHV010000008.1"/>
</dbReference>
<accession>A0ABW7F723</accession>
<comment type="caution">
    <text evidence="1">The sequence shown here is derived from an EMBL/GenBank/DDBJ whole genome shotgun (WGS) entry which is preliminary data.</text>
</comment>
<reference evidence="1 2" key="1">
    <citation type="submission" date="2024-08" db="EMBL/GenBank/DDBJ databases">
        <authorList>
            <person name="Lu H."/>
        </authorList>
    </citation>
    <scope>NUCLEOTIDE SEQUENCE [LARGE SCALE GENOMIC DNA]</scope>
    <source>
        <strain evidence="1 2">LYH14W</strain>
    </source>
</reference>
<evidence type="ECO:0000313" key="1">
    <source>
        <dbReference type="EMBL" id="MFG6432426.1"/>
    </source>
</evidence>
<keyword evidence="2" id="KW-1185">Reference proteome</keyword>
<gene>
    <name evidence="1" type="ORF">ACG00Y_21075</name>
</gene>
<protein>
    <submittedName>
        <fullName evidence="1">Uncharacterized protein</fullName>
    </submittedName>
</protein>
<organism evidence="1 2">
    <name type="scientific">Pelomonas parva</name>
    <dbReference type="NCBI Taxonomy" id="3299032"/>
    <lineage>
        <taxon>Bacteria</taxon>
        <taxon>Pseudomonadati</taxon>
        <taxon>Pseudomonadota</taxon>
        <taxon>Betaproteobacteria</taxon>
        <taxon>Burkholderiales</taxon>
        <taxon>Sphaerotilaceae</taxon>
        <taxon>Roseateles</taxon>
    </lineage>
</organism>